<dbReference type="RefSeq" id="WP_243330467.1">
    <property type="nucleotide sequence ID" value="NZ_AP027081.1"/>
</dbReference>
<gene>
    <name evidence="3" type="ORF">METESE_20470</name>
</gene>
<keyword evidence="4" id="KW-1185">Reference proteome</keyword>
<dbReference type="AlphaFoldDB" id="A0AA48KCF1"/>
<evidence type="ECO:0000313" key="3">
    <source>
        <dbReference type="EMBL" id="BDU77089.1"/>
    </source>
</evidence>
<reference evidence="3" key="1">
    <citation type="journal article" date="2023" name="Int. J. Syst. Evol. Microbiol.">
        <title>Mesoterricola silvestris gen. nov., sp. nov., Mesoterricola sediminis sp. nov., Geothrix oryzae sp. nov., Geothrix edaphica sp. nov., Geothrix rubra sp. nov., and Geothrix limicola sp. nov., six novel members of Acidobacteriota isolated from soils.</title>
        <authorList>
            <person name="Itoh H."/>
            <person name="Sugisawa Y."/>
            <person name="Mise K."/>
            <person name="Xu Z."/>
            <person name="Kuniyasu M."/>
            <person name="Ushijima N."/>
            <person name="Kawano K."/>
            <person name="Kobayashi E."/>
            <person name="Shiratori Y."/>
            <person name="Masuda Y."/>
            <person name="Senoo K."/>
        </authorList>
    </citation>
    <scope>NUCLEOTIDE SEQUENCE</scope>
    <source>
        <strain evidence="3">W786</strain>
    </source>
</reference>
<sequence>MKYICFGYLDVPAWSQLSPEEQNARIDACFAYDAELKRNGNWAGGEGLQGPETAAMVRFDQGRVTVTDGPYAETKELLGGLLMLEARDLNHAIQLISNHPGVTMGPWEIRPAADLTEMIRASEARRRLATH</sequence>
<dbReference type="SUPFAM" id="SSF54909">
    <property type="entry name" value="Dimeric alpha+beta barrel"/>
    <property type="match status" value="1"/>
</dbReference>
<evidence type="ECO:0000259" key="2">
    <source>
        <dbReference type="Pfam" id="PF03795"/>
    </source>
</evidence>
<feature type="domain" description="YCII-related" evidence="2">
    <location>
        <begin position="1"/>
        <end position="111"/>
    </location>
</feature>
<dbReference type="Gene3D" id="3.30.70.1060">
    <property type="entry name" value="Dimeric alpha+beta barrel"/>
    <property type="match status" value="1"/>
</dbReference>
<dbReference type="PANTHER" id="PTHR35174:SF3">
    <property type="entry name" value="BLL7171 PROTEIN"/>
    <property type="match status" value="1"/>
</dbReference>
<evidence type="ECO:0000256" key="1">
    <source>
        <dbReference type="ARBA" id="ARBA00007689"/>
    </source>
</evidence>
<comment type="similarity">
    <text evidence="1">Belongs to the YciI family.</text>
</comment>
<dbReference type="Pfam" id="PF03795">
    <property type="entry name" value="YCII"/>
    <property type="match status" value="1"/>
</dbReference>
<dbReference type="Proteomes" id="UP001228113">
    <property type="component" value="Chromosome"/>
</dbReference>
<dbReference type="KEGG" id="msea:METESE_20470"/>
<dbReference type="PANTHER" id="PTHR35174">
    <property type="entry name" value="BLL7171 PROTEIN-RELATED"/>
    <property type="match status" value="1"/>
</dbReference>
<dbReference type="InterPro" id="IPR011008">
    <property type="entry name" value="Dimeric_a/b-barrel"/>
</dbReference>
<organism evidence="3 4">
    <name type="scientific">Mesoterricola sediminis</name>
    <dbReference type="NCBI Taxonomy" id="2927980"/>
    <lineage>
        <taxon>Bacteria</taxon>
        <taxon>Pseudomonadati</taxon>
        <taxon>Acidobacteriota</taxon>
        <taxon>Holophagae</taxon>
        <taxon>Holophagales</taxon>
        <taxon>Holophagaceae</taxon>
        <taxon>Mesoterricola</taxon>
    </lineage>
</organism>
<name>A0AA48KCF1_9BACT</name>
<dbReference type="InterPro" id="IPR005545">
    <property type="entry name" value="YCII"/>
</dbReference>
<dbReference type="EMBL" id="AP027081">
    <property type="protein sequence ID" value="BDU77089.1"/>
    <property type="molecule type" value="Genomic_DNA"/>
</dbReference>
<proteinExistence type="inferred from homology"/>
<accession>A0AA48KCF1</accession>
<evidence type="ECO:0000313" key="4">
    <source>
        <dbReference type="Proteomes" id="UP001228113"/>
    </source>
</evidence>
<protein>
    <recommendedName>
        <fullName evidence="2">YCII-related domain-containing protein</fullName>
    </recommendedName>
</protein>